<accession>L8HDI3</accession>
<feature type="transmembrane region" description="Helical" evidence="6">
    <location>
        <begin position="202"/>
        <end position="222"/>
    </location>
</feature>
<dbReference type="InterPro" id="IPR010291">
    <property type="entry name" value="Ion_channel_UNC-93"/>
</dbReference>
<feature type="transmembrane region" description="Helical" evidence="6">
    <location>
        <begin position="439"/>
        <end position="460"/>
    </location>
</feature>
<feature type="transmembrane region" description="Helical" evidence="6">
    <location>
        <begin position="175"/>
        <end position="196"/>
    </location>
</feature>
<evidence type="ECO:0000256" key="4">
    <source>
        <dbReference type="ARBA" id="ARBA00022989"/>
    </source>
</evidence>
<dbReference type="VEuPathDB" id="AmoebaDB:ACA1_068760"/>
<dbReference type="KEGG" id="acan:ACA1_068760"/>
<feature type="transmembrane region" description="Helical" evidence="6">
    <location>
        <begin position="341"/>
        <end position="362"/>
    </location>
</feature>
<sequence length="498" mass="54639">MTPPGSPNKRVQQKDLAVLCLAFFTLMSAYSSIQNLQSSVVPGKLGYWSLAAAYAGFCFCSLLVSSTATEILKPKYTLVLGSAAYTALLAANIYPRAYTLLPAAAINGIGAGLIWTAQGAYLTNTAVNYAKAIGQPVLSVMGLFNGIFICNVQVPNTVIHTPTPTLRRIRRLGRVALMSQLVGNLLGSLILLFGGGDAATRILFYTLLAITLASVVMFLGLGKEPSERELEREGRLLLINDEEGGQDATSEPYGGLSFYKIGIKIVQVFVLLRDPRMYLLVLSMIYVGLEQAFTAADFTSDVIKKTMGMEYIGIVLCAFGGVGAVASFVVGKLSDRLGKMIFVIVGSLAHGTFFAFFLFLQLFSSIEWLHQHSYVLFIMSGILGLGDACWNTFVSVMMSSFFTDKTEPAFSNFRFWMALGFVMNFVWGSFLVDQYHIKCIILVNVMVLATTCVVILNFLVSPLDRDPHEVTTLEERPTIIISNNKNHHPRPRVIHFKE</sequence>
<evidence type="ECO:0008006" key="9">
    <source>
        <dbReference type="Google" id="ProtNLM"/>
    </source>
</evidence>
<proteinExistence type="inferred from homology"/>
<evidence type="ECO:0000256" key="1">
    <source>
        <dbReference type="ARBA" id="ARBA00004141"/>
    </source>
</evidence>
<feature type="transmembrane region" description="Helical" evidence="6">
    <location>
        <begin position="311"/>
        <end position="329"/>
    </location>
</feature>
<feature type="transmembrane region" description="Helical" evidence="6">
    <location>
        <begin position="76"/>
        <end position="94"/>
    </location>
</feature>
<keyword evidence="4 6" id="KW-1133">Transmembrane helix</keyword>
<organism evidence="7 8">
    <name type="scientific">Acanthamoeba castellanii (strain ATCC 30010 / Neff)</name>
    <dbReference type="NCBI Taxonomy" id="1257118"/>
    <lineage>
        <taxon>Eukaryota</taxon>
        <taxon>Amoebozoa</taxon>
        <taxon>Discosea</taxon>
        <taxon>Longamoebia</taxon>
        <taxon>Centramoebida</taxon>
        <taxon>Acanthamoebidae</taxon>
        <taxon>Acanthamoeba</taxon>
    </lineage>
</organism>
<evidence type="ECO:0000256" key="3">
    <source>
        <dbReference type="ARBA" id="ARBA00022692"/>
    </source>
</evidence>
<keyword evidence="3 6" id="KW-0812">Transmembrane</keyword>
<dbReference type="GeneID" id="14924265"/>
<reference evidence="7 8" key="1">
    <citation type="journal article" date="2013" name="Genome Biol.">
        <title>Genome of Acanthamoeba castellanii highlights extensive lateral gene transfer and early evolution of tyrosine kinase signaling.</title>
        <authorList>
            <person name="Clarke M."/>
            <person name="Lohan A.J."/>
            <person name="Liu B."/>
            <person name="Lagkouvardos I."/>
            <person name="Roy S."/>
            <person name="Zafar N."/>
            <person name="Bertelli C."/>
            <person name="Schilde C."/>
            <person name="Kianianmomeni A."/>
            <person name="Burglin T.R."/>
            <person name="Frech C."/>
            <person name="Turcotte B."/>
            <person name="Kopec K.O."/>
            <person name="Synnott J.M."/>
            <person name="Choo C."/>
            <person name="Paponov I."/>
            <person name="Finkler A."/>
            <person name="Soon Heng Tan C."/>
            <person name="Hutchins A.P."/>
            <person name="Weinmeier T."/>
            <person name="Rattei T."/>
            <person name="Chu J.S."/>
            <person name="Gimenez G."/>
            <person name="Irimia M."/>
            <person name="Rigden D.J."/>
            <person name="Fitzpatrick D.A."/>
            <person name="Lorenzo-Morales J."/>
            <person name="Bateman A."/>
            <person name="Chiu C.H."/>
            <person name="Tang P."/>
            <person name="Hegemann P."/>
            <person name="Fromm H."/>
            <person name="Raoult D."/>
            <person name="Greub G."/>
            <person name="Miranda-Saavedra D."/>
            <person name="Chen N."/>
            <person name="Nash P."/>
            <person name="Ginger M.L."/>
            <person name="Horn M."/>
            <person name="Schaap P."/>
            <person name="Caler L."/>
            <person name="Loftus B."/>
        </authorList>
    </citation>
    <scope>NUCLEOTIDE SEQUENCE [LARGE SCALE GENOMIC DNA]</scope>
    <source>
        <strain evidence="7 8">Neff</strain>
    </source>
</reference>
<keyword evidence="5 6" id="KW-0472">Membrane</keyword>
<feature type="transmembrane region" description="Helical" evidence="6">
    <location>
        <begin position="413"/>
        <end position="432"/>
    </location>
</feature>
<dbReference type="InterPro" id="IPR051951">
    <property type="entry name" value="UNC-93_regulatory"/>
</dbReference>
<dbReference type="GO" id="GO:0016020">
    <property type="term" value="C:membrane"/>
    <property type="evidence" value="ECO:0007669"/>
    <property type="project" value="UniProtKB-SubCell"/>
</dbReference>
<dbReference type="Gene3D" id="1.20.1250.20">
    <property type="entry name" value="MFS general substrate transporter like domains"/>
    <property type="match status" value="1"/>
</dbReference>
<dbReference type="Proteomes" id="UP000011083">
    <property type="component" value="Unassembled WGS sequence"/>
</dbReference>
<dbReference type="AlphaFoldDB" id="L8HDI3"/>
<feature type="transmembrane region" description="Helical" evidence="6">
    <location>
        <begin position="45"/>
        <end position="64"/>
    </location>
</feature>
<evidence type="ECO:0000256" key="5">
    <source>
        <dbReference type="ARBA" id="ARBA00023136"/>
    </source>
</evidence>
<feature type="transmembrane region" description="Helical" evidence="6">
    <location>
        <begin position="16"/>
        <end position="33"/>
    </location>
</feature>
<comment type="similarity">
    <text evidence="2">Belongs to the unc-93 family.</text>
</comment>
<protein>
    <recommendedName>
        <fullName evidence="9">Transporter, major facilitator subfamily protein</fullName>
    </recommendedName>
</protein>
<evidence type="ECO:0000256" key="6">
    <source>
        <dbReference type="SAM" id="Phobius"/>
    </source>
</evidence>
<dbReference type="RefSeq" id="XP_004352820.1">
    <property type="nucleotide sequence ID" value="XM_004352768.1"/>
</dbReference>
<evidence type="ECO:0000313" key="7">
    <source>
        <dbReference type="EMBL" id="ELR23292.1"/>
    </source>
</evidence>
<dbReference type="OrthoDB" id="78663at2759"/>
<dbReference type="SUPFAM" id="SSF103473">
    <property type="entry name" value="MFS general substrate transporter"/>
    <property type="match status" value="1"/>
</dbReference>
<evidence type="ECO:0000256" key="2">
    <source>
        <dbReference type="ARBA" id="ARBA00009172"/>
    </source>
</evidence>
<evidence type="ECO:0000313" key="8">
    <source>
        <dbReference type="Proteomes" id="UP000011083"/>
    </source>
</evidence>
<feature type="transmembrane region" description="Helical" evidence="6">
    <location>
        <begin position="374"/>
        <end position="393"/>
    </location>
</feature>
<name>L8HDI3_ACACF</name>
<dbReference type="PANTHER" id="PTHR19444">
    <property type="entry name" value="UNC-93 RELATED"/>
    <property type="match status" value="1"/>
</dbReference>
<dbReference type="EMBL" id="KB007857">
    <property type="protein sequence ID" value="ELR23292.1"/>
    <property type="molecule type" value="Genomic_DNA"/>
</dbReference>
<gene>
    <name evidence="7" type="ORF">ACA1_068760</name>
</gene>
<dbReference type="InterPro" id="IPR036259">
    <property type="entry name" value="MFS_trans_sf"/>
</dbReference>
<comment type="subcellular location">
    <subcellularLocation>
        <location evidence="1">Membrane</location>
        <topology evidence="1">Multi-pass membrane protein</topology>
    </subcellularLocation>
</comment>
<feature type="transmembrane region" description="Helical" evidence="6">
    <location>
        <begin position="100"/>
        <end position="122"/>
    </location>
</feature>
<keyword evidence="8" id="KW-1185">Reference proteome</keyword>
<dbReference type="Pfam" id="PF05978">
    <property type="entry name" value="UNC-93"/>
    <property type="match status" value="1"/>
</dbReference>
<dbReference type="PANTHER" id="PTHR19444:SF13">
    <property type="entry name" value="PROTEIN UNC-93 HOMOLOG A"/>
    <property type="match status" value="1"/>
</dbReference>
<dbReference type="OMA" id="TSKCAYL"/>